<comment type="caution">
    <text evidence="2">The sequence shown here is derived from an EMBL/GenBank/DDBJ whole genome shotgun (WGS) entry which is preliminary data.</text>
</comment>
<reference evidence="2" key="1">
    <citation type="submission" date="2020-04" db="EMBL/GenBank/DDBJ databases">
        <authorList>
            <person name="Alioto T."/>
            <person name="Alioto T."/>
            <person name="Gomez Garrido J."/>
        </authorList>
    </citation>
    <scope>NUCLEOTIDE SEQUENCE</scope>
    <source>
        <strain evidence="2">A484AB</strain>
    </source>
</reference>
<keyword evidence="3" id="KW-1185">Reference proteome</keyword>
<dbReference type="InterPro" id="IPR000742">
    <property type="entry name" value="EGF"/>
</dbReference>
<evidence type="ECO:0000313" key="2">
    <source>
        <dbReference type="EMBL" id="CAB4022586.1"/>
    </source>
</evidence>
<name>A0A6S7IXM1_PARCT</name>
<dbReference type="OrthoDB" id="4405280at2759"/>
<gene>
    <name evidence="2" type="ORF">PACLA_8A022766</name>
</gene>
<protein>
    <submittedName>
        <fullName evidence="2">---NA</fullName>
    </submittedName>
</protein>
<feature type="disulfide bond" evidence="1">
    <location>
        <begin position="136"/>
        <end position="153"/>
    </location>
</feature>
<keyword evidence="1" id="KW-1015">Disulfide bond</keyword>
<feature type="non-terminal residue" evidence="2">
    <location>
        <position position="160"/>
    </location>
</feature>
<feature type="disulfide bond" evidence="1">
    <location>
        <begin position="132"/>
        <end position="142"/>
    </location>
</feature>
<evidence type="ECO:0000313" key="3">
    <source>
        <dbReference type="Proteomes" id="UP001152795"/>
    </source>
</evidence>
<comment type="caution">
    <text evidence="1">Lacks conserved residue(s) required for the propagation of feature annotation.</text>
</comment>
<keyword evidence="1" id="KW-0245">EGF-like domain</keyword>
<dbReference type="Proteomes" id="UP001152795">
    <property type="component" value="Unassembled WGS sequence"/>
</dbReference>
<evidence type="ECO:0000256" key="1">
    <source>
        <dbReference type="PROSITE-ProRule" id="PRU00076"/>
    </source>
</evidence>
<proteinExistence type="predicted"/>
<sequence>MPDERKRNLIVSPVDKDGTYTDQKYQVINALDYIVRYTNFIDEHSNACKLLPAIIRKLKARGVWKYITSLTVLREYSNLQIEANSGLTYISKEFIFRSTLVFSRQGDKYTQEDTVRLVIILKSMEEANKGTCDNSCKNQGSCFRQPYSSTKYCQCKPYYQ</sequence>
<dbReference type="EMBL" id="CACRXK020012046">
    <property type="protein sequence ID" value="CAB4022586.1"/>
    <property type="molecule type" value="Genomic_DNA"/>
</dbReference>
<accession>A0A6S7IXM1</accession>
<dbReference type="PROSITE" id="PS50026">
    <property type="entry name" value="EGF_3"/>
    <property type="match status" value="1"/>
</dbReference>
<organism evidence="2 3">
    <name type="scientific">Paramuricea clavata</name>
    <name type="common">Red gorgonian</name>
    <name type="synonym">Violescent sea-whip</name>
    <dbReference type="NCBI Taxonomy" id="317549"/>
    <lineage>
        <taxon>Eukaryota</taxon>
        <taxon>Metazoa</taxon>
        <taxon>Cnidaria</taxon>
        <taxon>Anthozoa</taxon>
        <taxon>Octocorallia</taxon>
        <taxon>Malacalcyonacea</taxon>
        <taxon>Plexauridae</taxon>
        <taxon>Paramuricea</taxon>
    </lineage>
</organism>
<dbReference type="AlphaFoldDB" id="A0A6S7IXM1"/>